<dbReference type="Proteomes" id="UP000585474">
    <property type="component" value="Unassembled WGS sequence"/>
</dbReference>
<feature type="region of interest" description="Disordered" evidence="1">
    <location>
        <begin position="327"/>
        <end position="358"/>
    </location>
</feature>
<evidence type="ECO:0000313" key="3">
    <source>
        <dbReference type="Proteomes" id="UP000585474"/>
    </source>
</evidence>
<proteinExistence type="predicted"/>
<keyword evidence="3" id="KW-1185">Reference proteome</keyword>
<evidence type="ECO:0000313" key="2">
    <source>
        <dbReference type="EMBL" id="GFY86069.1"/>
    </source>
</evidence>
<feature type="compositionally biased region" description="Low complexity" evidence="1">
    <location>
        <begin position="338"/>
        <end position="349"/>
    </location>
</feature>
<comment type="caution">
    <text evidence="2">The sequence shown here is derived from an EMBL/GenBank/DDBJ whole genome shotgun (WGS) entry which is preliminary data.</text>
</comment>
<protein>
    <submittedName>
        <fullName evidence="2">Uncharacterized protein</fullName>
    </submittedName>
</protein>
<name>A0A7J0EJF6_9ERIC</name>
<dbReference type="EMBL" id="BJWL01000004">
    <property type="protein sequence ID" value="GFY86069.1"/>
    <property type="molecule type" value="Genomic_DNA"/>
</dbReference>
<organism evidence="2 3">
    <name type="scientific">Actinidia rufa</name>
    <dbReference type="NCBI Taxonomy" id="165716"/>
    <lineage>
        <taxon>Eukaryota</taxon>
        <taxon>Viridiplantae</taxon>
        <taxon>Streptophyta</taxon>
        <taxon>Embryophyta</taxon>
        <taxon>Tracheophyta</taxon>
        <taxon>Spermatophyta</taxon>
        <taxon>Magnoliopsida</taxon>
        <taxon>eudicotyledons</taxon>
        <taxon>Gunneridae</taxon>
        <taxon>Pentapetalae</taxon>
        <taxon>asterids</taxon>
        <taxon>Ericales</taxon>
        <taxon>Actinidiaceae</taxon>
        <taxon>Actinidia</taxon>
    </lineage>
</organism>
<feature type="region of interest" description="Disordered" evidence="1">
    <location>
        <begin position="1"/>
        <end position="50"/>
    </location>
</feature>
<reference evidence="2 3" key="1">
    <citation type="submission" date="2019-07" db="EMBL/GenBank/DDBJ databases">
        <title>De Novo Assembly of kiwifruit Actinidia rufa.</title>
        <authorList>
            <person name="Sugita-Konishi S."/>
            <person name="Sato K."/>
            <person name="Mori E."/>
            <person name="Abe Y."/>
            <person name="Kisaki G."/>
            <person name="Hamano K."/>
            <person name="Suezawa K."/>
            <person name="Otani M."/>
            <person name="Fukuda T."/>
            <person name="Manabe T."/>
            <person name="Gomi K."/>
            <person name="Tabuchi M."/>
            <person name="Akimitsu K."/>
            <person name="Kataoka I."/>
        </authorList>
    </citation>
    <scope>NUCLEOTIDE SEQUENCE [LARGE SCALE GENOMIC DNA]</scope>
    <source>
        <strain evidence="3">cv. Fuchu</strain>
    </source>
</reference>
<evidence type="ECO:0000256" key="1">
    <source>
        <dbReference type="SAM" id="MobiDB-lite"/>
    </source>
</evidence>
<accession>A0A7J0EJF6</accession>
<feature type="compositionally biased region" description="Pro residues" evidence="1">
    <location>
        <begin position="12"/>
        <end position="25"/>
    </location>
</feature>
<dbReference type="AlphaFoldDB" id="A0A7J0EJF6"/>
<sequence length="358" mass="39968">MSCLSSHYIAPPEQPPPYHTPPIVPTVPQALSPTPPHAQYQPPHRRNDDNELRTKVTNLEQSHERLEQSFMNLEQHMEKMNSLLENFIMAQQTQGRFPTQTQPNPIAANCIKEIHEQVTITPKRVNIGDDESRELDIEIERKKREVEIVYKEDNGEVCDAHSEPCSFEVEIISEDHETLAQDLVTPPKEFTQWEDKVELFDCPTKSSIDVGLIDFLGVDKFNGVKDPYLIHSLEKQAKLDFKAVEKAKLDLTTTIQEGNASYVAITEAQGGLDCLKELGIPPKHSAWSAAPPKVEPVDPSHAYSHLVLTGFNKEVLLEEAVEEVPKKTSEVVGELGQEATAEASATAKDASPDLSLDL</sequence>
<gene>
    <name evidence="2" type="ORF">Acr_04g0008070</name>
</gene>